<dbReference type="Proteomes" id="UP000018936">
    <property type="component" value="Unassembled WGS sequence"/>
</dbReference>
<evidence type="ECO:0000313" key="1">
    <source>
        <dbReference type="EMBL" id="ETE65063.1"/>
    </source>
</evidence>
<accession>V8NTQ9</accession>
<reference evidence="1 2" key="1">
    <citation type="journal article" date="2013" name="Proc. Natl. Acad. Sci. U.S.A.">
        <title>The king cobra genome reveals dynamic gene evolution and adaptation in the snake venom system.</title>
        <authorList>
            <person name="Vonk F.J."/>
            <person name="Casewell N.R."/>
            <person name="Henkel C.V."/>
            <person name="Heimberg A.M."/>
            <person name="Jansen H.J."/>
            <person name="McCleary R.J."/>
            <person name="Kerkkamp H.M."/>
            <person name="Vos R.A."/>
            <person name="Guerreiro I."/>
            <person name="Calvete J.J."/>
            <person name="Wuster W."/>
            <person name="Woods A.E."/>
            <person name="Logan J.M."/>
            <person name="Harrison R.A."/>
            <person name="Castoe T.A."/>
            <person name="de Koning A.P."/>
            <person name="Pollock D.D."/>
            <person name="Yandell M."/>
            <person name="Calderon D."/>
            <person name="Renjifo C."/>
            <person name="Currier R.B."/>
            <person name="Salgado D."/>
            <person name="Pla D."/>
            <person name="Sanz L."/>
            <person name="Hyder A.S."/>
            <person name="Ribeiro J.M."/>
            <person name="Arntzen J.W."/>
            <person name="van den Thillart G.E."/>
            <person name="Boetzer M."/>
            <person name="Pirovano W."/>
            <person name="Dirks R.P."/>
            <person name="Spaink H.P."/>
            <person name="Duboule D."/>
            <person name="McGlinn E."/>
            <person name="Kini R.M."/>
            <person name="Richardson M.K."/>
        </authorList>
    </citation>
    <scope>NUCLEOTIDE SEQUENCE</scope>
    <source>
        <tissue evidence="1">Blood</tissue>
    </source>
</reference>
<organism evidence="1 2">
    <name type="scientific">Ophiophagus hannah</name>
    <name type="common">King cobra</name>
    <name type="synonym">Naja hannah</name>
    <dbReference type="NCBI Taxonomy" id="8665"/>
    <lineage>
        <taxon>Eukaryota</taxon>
        <taxon>Metazoa</taxon>
        <taxon>Chordata</taxon>
        <taxon>Craniata</taxon>
        <taxon>Vertebrata</taxon>
        <taxon>Euteleostomi</taxon>
        <taxon>Lepidosauria</taxon>
        <taxon>Squamata</taxon>
        <taxon>Bifurcata</taxon>
        <taxon>Unidentata</taxon>
        <taxon>Episquamata</taxon>
        <taxon>Toxicofera</taxon>
        <taxon>Serpentes</taxon>
        <taxon>Colubroidea</taxon>
        <taxon>Elapidae</taxon>
        <taxon>Elapinae</taxon>
        <taxon>Ophiophagus</taxon>
    </lineage>
</organism>
<dbReference type="AlphaFoldDB" id="V8NTQ9"/>
<proteinExistence type="predicted"/>
<evidence type="ECO:0000313" key="2">
    <source>
        <dbReference type="Proteomes" id="UP000018936"/>
    </source>
</evidence>
<keyword evidence="2" id="KW-1185">Reference proteome</keyword>
<dbReference type="EMBL" id="AZIM01002000">
    <property type="protein sequence ID" value="ETE65063.1"/>
    <property type="molecule type" value="Genomic_DNA"/>
</dbReference>
<name>V8NTQ9_OPHHA</name>
<gene>
    <name evidence="1" type="ORF">L345_09166</name>
</gene>
<sequence length="174" mass="18899">MLGKDKGTGAHLRARKRQRRGQNRLLKILRDITLFCGSRHLSRSASVTEAALVEGVAPFPGCRGGKAGERKEKRDAAVISGPNAGRYLIFPPPSPKSCGLPESGLVERCGTESLWDGKAARGHIVVTPQRKRGEFGCEAAVRASFFGDEVLCTNFSPIRCAHRACADIHIFRNC</sequence>
<protein>
    <submittedName>
        <fullName evidence="1">Uncharacterized protein</fullName>
    </submittedName>
</protein>
<comment type="caution">
    <text evidence="1">The sequence shown here is derived from an EMBL/GenBank/DDBJ whole genome shotgun (WGS) entry which is preliminary data.</text>
</comment>
<feature type="non-terminal residue" evidence="1">
    <location>
        <position position="1"/>
    </location>
</feature>